<dbReference type="FunFam" id="2.70.98.10:FF:000003">
    <property type="entry name" value="Aldose 1-epimerase"/>
    <property type="match status" value="1"/>
</dbReference>
<feature type="active site" description="Proton donor" evidence="10">
    <location>
        <position position="180"/>
    </location>
</feature>
<dbReference type="InterPro" id="IPR014718">
    <property type="entry name" value="GH-type_carb-bd"/>
</dbReference>
<evidence type="ECO:0000256" key="12">
    <source>
        <dbReference type="PIRSR" id="PIRSR005096-3"/>
    </source>
</evidence>
<evidence type="ECO:0000256" key="5">
    <source>
        <dbReference type="ARBA" id="ARBA00022490"/>
    </source>
</evidence>
<dbReference type="PIRSF" id="PIRSF005096">
    <property type="entry name" value="GALM"/>
    <property type="match status" value="1"/>
</dbReference>
<evidence type="ECO:0000256" key="8">
    <source>
        <dbReference type="ARBA" id="ARBA00023277"/>
    </source>
</evidence>
<comment type="catalytic activity">
    <reaction evidence="9">
        <text>alpha-D-glucose = beta-D-glucose</text>
        <dbReference type="Rhea" id="RHEA:10264"/>
        <dbReference type="ChEBI" id="CHEBI:15903"/>
        <dbReference type="ChEBI" id="CHEBI:17925"/>
        <dbReference type="EC" id="5.1.3.3"/>
    </reaction>
</comment>
<name>A0A1Q2MDB5_9BACT</name>
<sequence>MSVQQRKFAQFQGNPITMYILSNKNGMKAEIIDYGAILVSLYVPDRGGNIADVTLGFDELESYAERSPYFGATVGRVANRIDSGSFTLDGVEYQLAKNENGRHHLHGGNKGFNNVIWRAQPLEEDDFSAVTLNYMSPDGEENYPGNLNVTVTYTLTDENELKIDFDAVADKATPVNLTHHSYFNLAAEHSADILGHEMEIFADSYTPVNDDLIPTGKIAPVAGTALDFTHPHAIGERIGQTQAGYDHNYILGNDEQTYILAARTYEPKSGRVMETYTNQPAIQFYSGNFLDGIKGKSGKTYSSHSAFCLEPQIHPNAVNTPGFPDAILRPGQRYRHNMAYVFSVR</sequence>
<keyword evidence="8 9" id="KW-0119">Carbohydrate metabolism</keyword>
<dbReference type="AlphaFoldDB" id="A0A1Q2MDB5"/>
<feature type="binding site" evidence="12">
    <location>
        <begin position="180"/>
        <end position="182"/>
    </location>
    <ligand>
        <name>beta-D-galactose</name>
        <dbReference type="ChEBI" id="CHEBI:27667"/>
    </ligand>
</feature>
<keyword evidence="7 9" id="KW-0413">Isomerase</keyword>
<dbReference type="UniPathway" id="UPA00242"/>
<dbReference type="GO" id="GO:0030246">
    <property type="term" value="F:carbohydrate binding"/>
    <property type="evidence" value="ECO:0007669"/>
    <property type="project" value="InterPro"/>
</dbReference>
<gene>
    <name evidence="13" type="primary">mro</name>
    <name evidence="13" type="ORF">SMSP2_01004</name>
</gene>
<dbReference type="OrthoDB" id="9779408at2"/>
<dbReference type="SUPFAM" id="SSF74650">
    <property type="entry name" value="Galactose mutarotase-like"/>
    <property type="match status" value="1"/>
</dbReference>
<reference evidence="14" key="1">
    <citation type="submission" date="2017-02" db="EMBL/GenBank/DDBJ databases">
        <title>Comparative genomics and description of representatives of a novel lineage of planctomycetes thriving in anoxic sediments.</title>
        <authorList>
            <person name="Spring S."/>
            <person name="Bunk B."/>
            <person name="Sproer C."/>
        </authorList>
    </citation>
    <scope>NUCLEOTIDE SEQUENCE [LARGE SCALE GENOMIC DNA]</scope>
    <source>
        <strain evidence="14">SM-Chi-D1</strain>
    </source>
</reference>
<dbReference type="GO" id="GO:0005737">
    <property type="term" value="C:cytoplasm"/>
    <property type="evidence" value="ECO:0007669"/>
    <property type="project" value="UniProtKB-SubCell"/>
</dbReference>
<comment type="similarity">
    <text evidence="3 9">Belongs to the aldose epimerase family.</text>
</comment>
<comment type="subcellular location">
    <subcellularLocation>
        <location evidence="1">Cytoplasm</location>
    </subcellularLocation>
</comment>
<dbReference type="KEGG" id="pbas:SMSP2_01004"/>
<keyword evidence="5" id="KW-0963">Cytoplasm</keyword>
<evidence type="ECO:0000256" key="2">
    <source>
        <dbReference type="ARBA" id="ARBA00005028"/>
    </source>
</evidence>
<dbReference type="EC" id="5.1.3.3" evidence="9"/>
<accession>A0A1Q2MDB5</accession>
<dbReference type="STRING" id="1851148.SMSP2_01004"/>
<evidence type="ECO:0000256" key="11">
    <source>
        <dbReference type="PIRSR" id="PIRSR005096-2"/>
    </source>
</evidence>
<dbReference type="GO" id="GO:0004034">
    <property type="term" value="F:aldose 1-epimerase activity"/>
    <property type="evidence" value="ECO:0007669"/>
    <property type="project" value="UniProtKB-EC"/>
</dbReference>
<dbReference type="EMBL" id="CP019646">
    <property type="protein sequence ID" value="AQQ70649.1"/>
    <property type="molecule type" value="Genomic_DNA"/>
</dbReference>
<dbReference type="PANTHER" id="PTHR10091:SF0">
    <property type="entry name" value="GALACTOSE MUTAROTASE"/>
    <property type="match status" value="1"/>
</dbReference>
<dbReference type="RefSeq" id="WP_146682896.1">
    <property type="nucleotide sequence ID" value="NZ_CP019646.1"/>
</dbReference>
<keyword evidence="14" id="KW-1185">Reference proteome</keyword>
<comment type="subunit">
    <text evidence="4">Monomer.</text>
</comment>
<dbReference type="InterPro" id="IPR008183">
    <property type="entry name" value="Aldose_1/G6P_1-epimerase"/>
</dbReference>
<dbReference type="Gene3D" id="2.70.98.10">
    <property type="match status" value="1"/>
</dbReference>
<evidence type="ECO:0000256" key="1">
    <source>
        <dbReference type="ARBA" id="ARBA00004496"/>
    </source>
</evidence>
<dbReference type="InterPro" id="IPR047215">
    <property type="entry name" value="Galactose_mutarotase-like"/>
</dbReference>
<dbReference type="CDD" id="cd09019">
    <property type="entry name" value="galactose_mutarotase_like"/>
    <property type="match status" value="1"/>
</dbReference>
<dbReference type="PANTHER" id="PTHR10091">
    <property type="entry name" value="ALDOSE-1-EPIMERASE"/>
    <property type="match status" value="1"/>
</dbReference>
<dbReference type="Pfam" id="PF01263">
    <property type="entry name" value="Aldose_epim"/>
    <property type="match status" value="1"/>
</dbReference>
<dbReference type="GO" id="GO:0006006">
    <property type="term" value="P:glucose metabolic process"/>
    <property type="evidence" value="ECO:0007669"/>
    <property type="project" value="TreeGrafter"/>
</dbReference>
<keyword evidence="6" id="KW-0597">Phosphoprotein</keyword>
<evidence type="ECO:0000256" key="6">
    <source>
        <dbReference type="ARBA" id="ARBA00022553"/>
    </source>
</evidence>
<comment type="pathway">
    <text evidence="2 9">Carbohydrate metabolism; hexose metabolism.</text>
</comment>
<feature type="binding site" evidence="11">
    <location>
        <position position="246"/>
    </location>
    <ligand>
        <name>beta-D-galactose</name>
        <dbReference type="ChEBI" id="CHEBI:27667"/>
    </ligand>
</feature>
<protein>
    <recommendedName>
        <fullName evidence="9">Aldose 1-epimerase</fullName>
        <ecNumber evidence="9">5.1.3.3</ecNumber>
    </recommendedName>
</protein>
<evidence type="ECO:0000256" key="10">
    <source>
        <dbReference type="PIRSR" id="PIRSR005096-1"/>
    </source>
</evidence>
<dbReference type="GO" id="GO:0033499">
    <property type="term" value="P:galactose catabolic process via UDP-galactose, Leloir pathway"/>
    <property type="evidence" value="ECO:0007669"/>
    <property type="project" value="TreeGrafter"/>
</dbReference>
<evidence type="ECO:0000256" key="4">
    <source>
        <dbReference type="ARBA" id="ARBA00011245"/>
    </source>
</evidence>
<feature type="binding site" evidence="12">
    <location>
        <begin position="79"/>
        <end position="80"/>
    </location>
    <ligand>
        <name>beta-D-galactose</name>
        <dbReference type="ChEBI" id="CHEBI:27667"/>
    </ligand>
</feature>
<dbReference type="Proteomes" id="UP000188181">
    <property type="component" value="Chromosome"/>
</dbReference>
<evidence type="ECO:0000256" key="9">
    <source>
        <dbReference type="PIRNR" id="PIRNR005096"/>
    </source>
</evidence>
<proteinExistence type="inferred from homology"/>
<dbReference type="InterPro" id="IPR015443">
    <property type="entry name" value="Aldose_1-epimerase"/>
</dbReference>
<dbReference type="InterPro" id="IPR011013">
    <property type="entry name" value="Gal_mutarotase_sf_dom"/>
</dbReference>
<evidence type="ECO:0000313" key="13">
    <source>
        <dbReference type="EMBL" id="AQQ70649.1"/>
    </source>
</evidence>
<dbReference type="NCBIfam" id="NF008277">
    <property type="entry name" value="PRK11055.1"/>
    <property type="match status" value="1"/>
</dbReference>
<evidence type="ECO:0000313" key="14">
    <source>
        <dbReference type="Proteomes" id="UP000188181"/>
    </source>
</evidence>
<evidence type="ECO:0000256" key="7">
    <source>
        <dbReference type="ARBA" id="ARBA00023235"/>
    </source>
</evidence>
<evidence type="ECO:0000256" key="3">
    <source>
        <dbReference type="ARBA" id="ARBA00006206"/>
    </source>
</evidence>
<organism evidence="13 14">
    <name type="scientific">Limihaloglobus sulfuriphilus</name>
    <dbReference type="NCBI Taxonomy" id="1851148"/>
    <lineage>
        <taxon>Bacteria</taxon>
        <taxon>Pseudomonadati</taxon>
        <taxon>Planctomycetota</taxon>
        <taxon>Phycisphaerae</taxon>
        <taxon>Sedimentisphaerales</taxon>
        <taxon>Sedimentisphaeraceae</taxon>
        <taxon>Limihaloglobus</taxon>
    </lineage>
</organism>
<feature type="active site" description="Proton acceptor" evidence="10">
    <location>
        <position position="310"/>
    </location>
</feature>